<feature type="domain" description="Anti-sigma-28 factor FlgM C-terminal" evidence="10">
    <location>
        <begin position="49"/>
        <end position="97"/>
    </location>
</feature>
<proteinExistence type="inferred from homology"/>
<keyword evidence="11" id="KW-0966">Cell projection</keyword>
<dbReference type="RefSeq" id="WP_310346009.1">
    <property type="nucleotide sequence ID" value="NZ_JAVDXO010000012.1"/>
</dbReference>
<feature type="region of interest" description="Disordered" evidence="9">
    <location>
        <begin position="1"/>
        <end position="46"/>
    </location>
</feature>
<keyword evidence="5" id="KW-0805">Transcription regulation</keyword>
<keyword evidence="4" id="KW-1005">Bacterial flagellum biogenesis</keyword>
<feature type="compositionally biased region" description="Polar residues" evidence="9">
    <location>
        <begin position="8"/>
        <end position="17"/>
    </location>
</feature>
<dbReference type="InterPro" id="IPR035890">
    <property type="entry name" value="Anti-sigma-28_factor_FlgM_sf"/>
</dbReference>
<feature type="compositionally biased region" description="Low complexity" evidence="9">
    <location>
        <begin position="18"/>
        <end position="39"/>
    </location>
</feature>
<keyword evidence="3" id="KW-0678">Repressor</keyword>
<comment type="function">
    <text evidence="7">Responsible for the coupling of flagellin expression to flagellar assembly by preventing expression of the flagellin genes when a component of the middle class of proteins is defective. It negatively regulates flagellar genes by inhibiting the activity of FliA by directly binding to FliA.</text>
</comment>
<evidence type="ECO:0000313" key="11">
    <source>
        <dbReference type="EMBL" id="MDR7308549.1"/>
    </source>
</evidence>
<keyword evidence="11" id="KW-0282">Flagellum</keyword>
<dbReference type="InterPro" id="IPR031316">
    <property type="entry name" value="FlgM_C"/>
</dbReference>
<dbReference type="NCBIfam" id="TIGR03824">
    <property type="entry name" value="FlgM_jcvi"/>
    <property type="match status" value="1"/>
</dbReference>
<evidence type="ECO:0000256" key="5">
    <source>
        <dbReference type="ARBA" id="ARBA00023015"/>
    </source>
</evidence>
<evidence type="ECO:0000256" key="3">
    <source>
        <dbReference type="ARBA" id="ARBA00022491"/>
    </source>
</evidence>
<evidence type="ECO:0000256" key="1">
    <source>
        <dbReference type="ARBA" id="ARBA00005322"/>
    </source>
</evidence>
<dbReference type="Proteomes" id="UP001268089">
    <property type="component" value="Unassembled WGS sequence"/>
</dbReference>
<dbReference type="SUPFAM" id="SSF101498">
    <property type="entry name" value="Anti-sigma factor FlgM"/>
    <property type="match status" value="1"/>
</dbReference>
<evidence type="ECO:0000313" key="12">
    <source>
        <dbReference type="Proteomes" id="UP001268089"/>
    </source>
</evidence>
<reference evidence="11 12" key="1">
    <citation type="submission" date="2023-07" db="EMBL/GenBank/DDBJ databases">
        <title>Sorghum-associated microbial communities from plants grown in Nebraska, USA.</title>
        <authorList>
            <person name="Schachtman D."/>
        </authorList>
    </citation>
    <scope>NUCLEOTIDE SEQUENCE [LARGE SCALE GENOMIC DNA]</scope>
    <source>
        <strain evidence="11 12">BE308</strain>
    </source>
</reference>
<keyword evidence="11" id="KW-0969">Cilium</keyword>
<comment type="caution">
    <text evidence="11">The sequence shown here is derived from an EMBL/GenBank/DDBJ whole genome shotgun (WGS) entry which is preliminary data.</text>
</comment>
<keyword evidence="6" id="KW-0804">Transcription</keyword>
<accession>A0ABU1ZSN4</accession>
<evidence type="ECO:0000256" key="6">
    <source>
        <dbReference type="ARBA" id="ARBA00023163"/>
    </source>
</evidence>
<dbReference type="InterPro" id="IPR007412">
    <property type="entry name" value="FlgM"/>
</dbReference>
<sequence>MKIGQPSDIPSSVTSTVSGAAQKAAQSSSASTAATNSAAEGTRSAGVAVTVSTLARSLEKPERSDADVDTQKVASVKAAIEDGTYVVNAEAIADQLLSNAQEMLNRTTR</sequence>
<evidence type="ECO:0000256" key="4">
    <source>
        <dbReference type="ARBA" id="ARBA00022795"/>
    </source>
</evidence>
<comment type="similarity">
    <text evidence="1">Belongs to the FlgM family.</text>
</comment>
<protein>
    <recommendedName>
        <fullName evidence="2">Negative regulator of flagellin synthesis</fullName>
    </recommendedName>
    <alternativeName>
        <fullName evidence="8">Anti-sigma-28 factor</fullName>
    </alternativeName>
</protein>
<dbReference type="Pfam" id="PF04316">
    <property type="entry name" value="FlgM"/>
    <property type="match status" value="1"/>
</dbReference>
<name>A0ABU1ZSN4_9BURK</name>
<keyword evidence="12" id="KW-1185">Reference proteome</keyword>
<dbReference type="EMBL" id="JAVDXO010000012">
    <property type="protein sequence ID" value="MDR7308549.1"/>
    <property type="molecule type" value="Genomic_DNA"/>
</dbReference>
<organism evidence="11 12">
    <name type="scientific">Rhodoferax saidenbachensis</name>
    <dbReference type="NCBI Taxonomy" id="1484693"/>
    <lineage>
        <taxon>Bacteria</taxon>
        <taxon>Pseudomonadati</taxon>
        <taxon>Pseudomonadota</taxon>
        <taxon>Betaproteobacteria</taxon>
        <taxon>Burkholderiales</taxon>
        <taxon>Comamonadaceae</taxon>
        <taxon>Rhodoferax</taxon>
    </lineage>
</organism>
<evidence type="ECO:0000259" key="10">
    <source>
        <dbReference type="Pfam" id="PF04316"/>
    </source>
</evidence>
<gene>
    <name evidence="11" type="ORF">J2X15_003865</name>
</gene>
<evidence type="ECO:0000256" key="8">
    <source>
        <dbReference type="ARBA" id="ARBA00030117"/>
    </source>
</evidence>
<evidence type="ECO:0000256" key="7">
    <source>
        <dbReference type="ARBA" id="ARBA00024739"/>
    </source>
</evidence>
<evidence type="ECO:0000256" key="9">
    <source>
        <dbReference type="SAM" id="MobiDB-lite"/>
    </source>
</evidence>
<evidence type="ECO:0000256" key="2">
    <source>
        <dbReference type="ARBA" id="ARBA00017823"/>
    </source>
</evidence>